<keyword evidence="1" id="KW-0472">Membrane</keyword>
<organism evidence="2 3">
    <name type="scientific">Pedobacter gandavensis</name>
    <dbReference type="NCBI Taxonomy" id="2679963"/>
    <lineage>
        <taxon>Bacteria</taxon>
        <taxon>Pseudomonadati</taxon>
        <taxon>Bacteroidota</taxon>
        <taxon>Sphingobacteriia</taxon>
        <taxon>Sphingobacteriales</taxon>
        <taxon>Sphingobacteriaceae</taxon>
        <taxon>Pedobacter</taxon>
    </lineage>
</organism>
<reference evidence="2 3" key="1">
    <citation type="submission" date="2019-11" db="EMBL/GenBank/DDBJ databases">
        <title>Description of Pedobacter sp. LMG 31462T.</title>
        <authorList>
            <person name="Carlier A."/>
            <person name="Qi S."/>
            <person name="Vandamme P."/>
        </authorList>
    </citation>
    <scope>NUCLEOTIDE SEQUENCE [LARGE SCALE GENOMIC DNA]</scope>
    <source>
        <strain evidence="2 3">LMG 31462</strain>
    </source>
</reference>
<proteinExistence type="predicted"/>
<evidence type="ECO:0000313" key="2">
    <source>
        <dbReference type="EMBL" id="MBB2149424.1"/>
    </source>
</evidence>
<sequence length="123" mass="14155">MKSKKTLFIVLGIVLLILVSFVYFRFYFVLGEGVKAGELNYVVKKGYLFKTYEGKLIQTGIKSKQTGNIQSNEFEFSVENAAVAEKMMLNSGKVFELRYKEYMGALPWRGYSNYVVYEIISIQ</sequence>
<keyword evidence="1" id="KW-0812">Transmembrane</keyword>
<keyword evidence="3" id="KW-1185">Reference proteome</keyword>
<accession>A0ABR6EVZ8</accession>
<protein>
    <recommendedName>
        <fullName evidence="4">6-phosphogluconate dehydrogenase</fullName>
    </recommendedName>
</protein>
<dbReference type="RefSeq" id="WP_182956995.1">
    <property type="nucleotide sequence ID" value="NZ_WNXC01000003.1"/>
</dbReference>
<gene>
    <name evidence="2" type="ORF">GM920_10965</name>
</gene>
<dbReference type="Proteomes" id="UP000636110">
    <property type="component" value="Unassembled WGS sequence"/>
</dbReference>
<keyword evidence="1" id="KW-1133">Transmembrane helix</keyword>
<evidence type="ECO:0008006" key="4">
    <source>
        <dbReference type="Google" id="ProtNLM"/>
    </source>
</evidence>
<feature type="transmembrane region" description="Helical" evidence="1">
    <location>
        <begin position="7"/>
        <end position="28"/>
    </location>
</feature>
<evidence type="ECO:0000256" key="1">
    <source>
        <dbReference type="SAM" id="Phobius"/>
    </source>
</evidence>
<comment type="caution">
    <text evidence="2">The sequence shown here is derived from an EMBL/GenBank/DDBJ whole genome shotgun (WGS) entry which is preliminary data.</text>
</comment>
<dbReference type="EMBL" id="WNXC01000003">
    <property type="protein sequence ID" value="MBB2149424.1"/>
    <property type="molecule type" value="Genomic_DNA"/>
</dbReference>
<name>A0ABR6EVZ8_9SPHI</name>
<evidence type="ECO:0000313" key="3">
    <source>
        <dbReference type="Proteomes" id="UP000636110"/>
    </source>
</evidence>